<accession>A0A1F4ZBZ4</accession>
<dbReference type="Pfam" id="PF13483">
    <property type="entry name" value="Lactamase_B_3"/>
    <property type="match status" value="1"/>
</dbReference>
<dbReference type="SUPFAM" id="SSF56281">
    <property type="entry name" value="Metallo-hydrolase/oxidoreductase"/>
    <property type="match status" value="1"/>
</dbReference>
<dbReference type="PANTHER" id="PTHR42967:SF1">
    <property type="entry name" value="MBL FOLD METALLO-HYDROLASE"/>
    <property type="match status" value="1"/>
</dbReference>
<dbReference type="PANTHER" id="PTHR42967">
    <property type="entry name" value="METAL DEPENDENT HYDROLASE"/>
    <property type="match status" value="1"/>
</dbReference>
<dbReference type="InterPro" id="IPR036866">
    <property type="entry name" value="RibonucZ/Hydroxyglut_hydro"/>
</dbReference>
<sequence length="214" mass="23263">MEITYLGHSSFRLKGKSAVVVTDPYDEKCGKYPRDITADMVTVSHDHGDHNATKLLSSSFIVRGPGEYEVKGVSVVGVHTWHDDKNGVERGANSVYVIEIDGLRVAHLGDLGHKLAQEQIDEMGPVDVVLVPVGGVYTIDAKIAAEVVRQVDPWVAIPMHYQQGGLDAKVFGQLGGVGEFLSEMGKGEVQPVAKYVITVDKLPSEMQVVVLERK</sequence>
<name>A0A1F4ZBZ4_9BACT</name>
<dbReference type="Gene3D" id="3.60.15.10">
    <property type="entry name" value="Ribonuclease Z/Hydroxyacylglutathione hydrolase-like"/>
    <property type="match status" value="1"/>
</dbReference>
<reference evidence="1 2" key="1">
    <citation type="journal article" date="2016" name="Nat. Commun.">
        <title>Thousands of microbial genomes shed light on interconnected biogeochemical processes in an aquifer system.</title>
        <authorList>
            <person name="Anantharaman K."/>
            <person name="Brown C.T."/>
            <person name="Hug L.A."/>
            <person name="Sharon I."/>
            <person name="Castelle C.J."/>
            <person name="Probst A.J."/>
            <person name="Thomas B.C."/>
            <person name="Singh A."/>
            <person name="Wilkins M.J."/>
            <person name="Karaoz U."/>
            <person name="Brodie E.L."/>
            <person name="Williams K.H."/>
            <person name="Hubbard S.S."/>
            <person name="Banfield J.F."/>
        </authorList>
    </citation>
    <scope>NUCLEOTIDE SEQUENCE [LARGE SCALE GENOMIC DNA]</scope>
</reference>
<protein>
    <recommendedName>
        <fullName evidence="3">Lactamase</fullName>
    </recommendedName>
</protein>
<comment type="caution">
    <text evidence="1">The sequence shown here is derived from an EMBL/GenBank/DDBJ whole genome shotgun (WGS) entry which is preliminary data.</text>
</comment>
<dbReference type="EMBL" id="MEXN01000005">
    <property type="protein sequence ID" value="OGD03725.1"/>
    <property type="molecule type" value="Genomic_DNA"/>
</dbReference>
<evidence type="ECO:0000313" key="2">
    <source>
        <dbReference type="Proteomes" id="UP000177080"/>
    </source>
</evidence>
<dbReference type="Proteomes" id="UP000177080">
    <property type="component" value="Unassembled WGS sequence"/>
</dbReference>
<proteinExistence type="predicted"/>
<evidence type="ECO:0008006" key="3">
    <source>
        <dbReference type="Google" id="ProtNLM"/>
    </source>
</evidence>
<organism evidence="1 2">
    <name type="scientific">Candidatus Amesbacteria bacterium RIFCSPLOWO2_01_FULL_48_25</name>
    <dbReference type="NCBI Taxonomy" id="1797259"/>
    <lineage>
        <taxon>Bacteria</taxon>
        <taxon>Candidatus Amesiibacteriota</taxon>
    </lineage>
</organism>
<gene>
    <name evidence="1" type="ORF">A2989_03525</name>
</gene>
<dbReference type="STRING" id="1797259.A2989_03525"/>
<dbReference type="AlphaFoldDB" id="A0A1F4ZBZ4"/>
<evidence type="ECO:0000313" key="1">
    <source>
        <dbReference type="EMBL" id="OGD03725.1"/>
    </source>
</evidence>